<dbReference type="EMBL" id="FWEW01002174">
    <property type="protein sequence ID" value="SLM38053.1"/>
    <property type="molecule type" value="Genomic_DNA"/>
</dbReference>
<sequence length="292" mass="32798">MTSRNEKDLAESAALVPCLESAPPAYEQHEYDEVYTTNDYADDRLSLQPTSLQSGTSSSASTITAPFSLTMDDSLIYPTTPPSTALYHIPRPLFFHGDRVYLQRSVPREPFPSGKPRRGLNEDLYEIRRIPYTDDRELALIARSSACYGTSLGKSSSCTRIRRVRGLLGSTWEVVVDDVVVMKGLKDKWKYASGPVAAREKMLEFPLRCHDKEKQRISGVLEIQAGVEQQVQDLVVAAWCGKIWLLASDSGFSGAIVPVSKKWDKQQKALTDEMYKAAKLQSWDSKRRESLR</sequence>
<organism evidence="1 2">
    <name type="scientific">Lasallia pustulata</name>
    <dbReference type="NCBI Taxonomy" id="136370"/>
    <lineage>
        <taxon>Eukaryota</taxon>
        <taxon>Fungi</taxon>
        <taxon>Dikarya</taxon>
        <taxon>Ascomycota</taxon>
        <taxon>Pezizomycotina</taxon>
        <taxon>Lecanoromycetes</taxon>
        <taxon>OSLEUM clade</taxon>
        <taxon>Umbilicariomycetidae</taxon>
        <taxon>Umbilicariales</taxon>
        <taxon>Umbilicariaceae</taxon>
        <taxon>Lasallia</taxon>
    </lineage>
</organism>
<dbReference type="AlphaFoldDB" id="A0A1W5D4K7"/>
<protein>
    <submittedName>
        <fullName evidence="1">Uncharacterized protein</fullName>
    </submittedName>
</protein>
<accession>A0A1W5D4K7</accession>
<keyword evidence="2" id="KW-1185">Reference proteome</keyword>
<proteinExistence type="predicted"/>
<reference evidence="2" key="1">
    <citation type="submission" date="2017-03" db="EMBL/GenBank/DDBJ databases">
        <authorList>
            <person name="Sharma R."/>
            <person name="Thines M."/>
        </authorList>
    </citation>
    <scope>NUCLEOTIDE SEQUENCE [LARGE SCALE GENOMIC DNA]</scope>
</reference>
<evidence type="ECO:0000313" key="1">
    <source>
        <dbReference type="EMBL" id="SLM38053.1"/>
    </source>
</evidence>
<name>A0A1W5D4K7_9LECA</name>
<evidence type="ECO:0000313" key="2">
    <source>
        <dbReference type="Proteomes" id="UP000192927"/>
    </source>
</evidence>
<dbReference type="Proteomes" id="UP000192927">
    <property type="component" value="Unassembled WGS sequence"/>
</dbReference>